<evidence type="ECO:0000313" key="8">
    <source>
        <dbReference type="Proteomes" id="UP000468901"/>
    </source>
</evidence>
<keyword evidence="6" id="KW-1003">Cell membrane</keyword>
<keyword evidence="5 6" id="KW-0472">Membrane</keyword>
<dbReference type="PROSITE" id="PS50895">
    <property type="entry name" value="SURF1"/>
    <property type="match status" value="1"/>
</dbReference>
<dbReference type="PANTHER" id="PTHR23427:SF2">
    <property type="entry name" value="SURFEIT LOCUS PROTEIN 1"/>
    <property type="match status" value="1"/>
</dbReference>
<keyword evidence="8" id="KW-1185">Reference proteome</keyword>
<proteinExistence type="inferred from homology"/>
<dbReference type="Pfam" id="PF02104">
    <property type="entry name" value="SURF1"/>
    <property type="match status" value="1"/>
</dbReference>
<feature type="transmembrane region" description="Helical" evidence="6">
    <location>
        <begin position="12"/>
        <end position="31"/>
    </location>
</feature>
<reference evidence="7 8" key="1">
    <citation type="submission" date="2019-09" db="EMBL/GenBank/DDBJ databases">
        <title>Parvibaculum sedimenti sp. nov., isolated from sediment.</title>
        <authorList>
            <person name="Wang Y."/>
        </authorList>
    </citation>
    <scope>NUCLEOTIDE SEQUENCE [LARGE SCALE GENOMIC DNA]</scope>
    <source>
        <strain evidence="7 8">HXT-9</strain>
    </source>
</reference>
<gene>
    <name evidence="7" type="ORF">F2P47_10155</name>
</gene>
<name>A0A6N6VHQ6_9HYPH</name>
<sequence>MASGNPYFRPLLWPTIATAIALAILIGLGVWQIERLHWKLDLIATIDARMAAPAESAPAPAAWAGLDPKALEYHHLRLVGTFRHDKELFYFGQGDEGVAGYDVITPLVLKDGGGIVLVDRGFIPEELKEPALRKAGEVEGEVTVVGVARAPQARDAFTVADDARRNIWFTRDPRTMGAAVGLGPVAPFYVEADATPNPGGWPKGGRTRVDIRNEHFQYALTWFGLALGLLAVYLFYHRSQGRIGRPKA</sequence>
<comment type="caution">
    <text evidence="7">The sequence shown here is derived from an EMBL/GenBank/DDBJ whole genome shotgun (WGS) entry which is preliminary data.</text>
</comment>
<dbReference type="EMBL" id="WESC01000008">
    <property type="protein sequence ID" value="KAB7739867.1"/>
    <property type="molecule type" value="Genomic_DNA"/>
</dbReference>
<protein>
    <recommendedName>
        <fullName evidence="6">SURF1-like protein</fullName>
    </recommendedName>
</protein>
<dbReference type="AlphaFoldDB" id="A0A6N6VHQ6"/>
<dbReference type="InterPro" id="IPR002994">
    <property type="entry name" value="Surf1/Shy1"/>
</dbReference>
<dbReference type="GO" id="GO:0005886">
    <property type="term" value="C:plasma membrane"/>
    <property type="evidence" value="ECO:0007669"/>
    <property type="project" value="UniProtKB-SubCell"/>
</dbReference>
<keyword evidence="3 6" id="KW-0812">Transmembrane</keyword>
<dbReference type="RefSeq" id="WP_152216248.1">
    <property type="nucleotide sequence ID" value="NZ_JBAQYD010000110.1"/>
</dbReference>
<evidence type="ECO:0000256" key="4">
    <source>
        <dbReference type="ARBA" id="ARBA00022989"/>
    </source>
</evidence>
<feature type="transmembrane region" description="Helical" evidence="6">
    <location>
        <begin position="216"/>
        <end position="236"/>
    </location>
</feature>
<evidence type="ECO:0000313" key="7">
    <source>
        <dbReference type="EMBL" id="KAB7739867.1"/>
    </source>
</evidence>
<comment type="similarity">
    <text evidence="2 6">Belongs to the SURF1 family.</text>
</comment>
<dbReference type="Proteomes" id="UP000468901">
    <property type="component" value="Unassembled WGS sequence"/>
</dbReference>
<evidence type="ECO:0000256" key="1">
    <source>
        <dbReference type="ARBA" id="ARBA00004370"/>
    </source>
</evidence>
<evidence type="ECO:0000256" key="5">
    <source>
        <dbReference type="ARBA" id="ARBA00023136"/>
    </source>
</evidence>
<dbReference type="InterPro" id="IPR045214">
    <property type="entry name" value="Surf1/Surf4"/>
</dbReference>
<organism evidence="7 8">
    <name type="scientific">Parvibaculum sedimenti</name>
    <dbReference type="NCBI Taxonomy" id="2608632"/>
    <lineage>
        <taxon>Bacteria</taxon>
        <taxon>Pseudomonadati</taxon>
        <taxon>Pseudomonadota</taxon>
        <taxon>Alphaproteobacteria</taxon>
        <taxon>Hyphomicrobiales</taxon>
        <taxon>Parvibaculaceae</taxon>
        <taxon>Parvibaculum</taxon>
    </lineage>
</organism>
<keyword evidence="4 6" id="KW-1133">Transmembrane helix</keyword>
<accession>A0A6N6VHQ6</accession>
<evidence type="ECO:0000256" key="3">
    <source>
        <dbReference type="ARBA" id="ARBA00022692"/>
    </source>
</evidence>
<evidence type="ECO:0000256" key="2">
    <source>
        <dbReference type="ARBA" id="ARBA00007165"/>
    </source>
</evidence>
<dbReference type="PANTHER" id="PTHR23427">
    <property type="entry name" value="SURFEIT LOCUS PROTEIN"/>
    <property type="match status" value="1"/>
</dbReference>
<comment type="subcellular location">
    <subcellularLocation>
        <location evidence="6">Cell membrane</location>
        <topology evidence="6">Multi-pass membrane protein</topology>
    </subcellularLocation>
    <subcellularLocation>
        <location evidence="1">Membrane</location>
    </subcellularLocation>
</comment>
<dbReference type="CDD" id="cd06662">
    <property type="entry name" value="SURF1"/>
    <property type="match status" value="1"/>
</dbReference>
<evidence type="ECO:0000256" key="6">
    <source>
        <dbReference type="RuleBase" id="RU363076"/>
    </source>
</evidence>